<dbReference type="EMBL" id="JH169900">
    <property type="protein sequence ID" value="EHB07850.1"/>
    <property type="molecule type" value="Genomic_DNA"/>
</dbReference>
<sequence>GRLPVCVVDCGTGHTKLGHAGNTEPQFIIPSCIAIKETAKVGDQAQRRVMKDVDELDFFIGDEAIEKPTYATKWPIRHEFANPDFTQPISEVVDDVIQNSLIDVRRPLYKNIVLSGGSTMFRDFGHCLQRDLKRTVDARLKLCEELNGGRLMPKPIDVQAITHHMQQYAVWFGGSMLASTPEFYQVCHTEKDYEEIGPSIGCDNPEFGVMS</sequence>
<evidence type="ECO:0000313" key="3">
    <source>
        <dbReference type="Proteomes" id="UP000006813"/>
    </source>
</evidence>
<evidence type="ECO:0000256" key="1">
    <source>
        <dbReference type="RuleBase" id="RU000487"/>
    </source>
</evidence>
<dbReference type="InterPro" id="IPR004000">
    <property type="entry name" value="Actin"/>
</dbReference>
<name>G5BEY9_HETGA</name>
<dbReference type="SMART" id="SM00268">
    <property type="entry name" value="ACTIN"/>
    <property type="match status" value="1"/>
</dbReference>
<dbReference type="Gene3D" id="3.30.420.40">
    <property type="match status" value="2"/>
</dbReference>
<comment type="similarity">
    <text evidence="1">Belongs to the actin family.</text>
</comment>
<dbReference type="AlphaFoldDB" id="G5BEY9"/>
<gene>
    <name evidence="2" type="ORF">GW7_13574</name>
</gene>
<dbReference type="Gene3D" id="2.30.36.70">
    <property type="entry name" value="Actin, Chain A, domain 2"/>
    <property type="match status" value="1"/>
</dbReference>
<dbReference type="FunFam" id="2.30.36.70:FF:000002">
    <property type="entry name" value="actin-related protein 3 isoform X1"/>
    <property type="match status" value="1"/>
</dbReference>
<dbReference type="STRING" id="10181.G5BEY9"/>
<reference evidence="2 3" key="1">
    <citation type="journal article" date="2011" name="Nature">
        <title>Genome sequencing reveals insights into physiology and longevity of the naked mole rat.</title>
        <authorList>
            <person name="Kim E.B."/>
            <person name="Fang X."/>
            <person name="Fushan A.A."/>
            <person name="Huang Z."/>
            <person name="Lobanov A.V."/>
            <person name="Han L."/>
            <person name="Marino S.M."/>
            <person name="Sun X."/>
            <person name="Turanov A.A."/>
            <person name="Yang P."/>
            <person name="Yim S.H."/>
            <person name="Zhao X."/>
            <person name="Kasaikina M.V."/>
            <person name="Stoletzki N."/>
            <person name="Peng C."/>
            <person name="Polak P."/>
            <person name="Xiong Z."/>
            <person name="Kiezun A."/>
            <person name="Zhu Y."/>
            <person name="Chen Y."/>
            <person name="Kryukov G.V."/>
            <person name="Zhang Q."/>
            <person name="Peshkin L."/>
            <person name="Yang L."/>
            <person name="Bronson R.T."/>
            <person name="Buffenstein R."/>
            <person name="Wang B."/>
            <person name="Han C."/>
            <person name="Li Q."/>
            <person name="Chen L."/>
            <person name="Zhao W."/>
            <person name="Sunyaev S.R."/>
            <person name="Park T.J."/>
            <person name="Zhang G."/>
            <person name="Wang J."/>
            <person name="Gladyshev V.N."/>
        </authorList>
    </citation>
    <scope>NUCLEOTIDE SEQUENCE [LARGE SCALE GENOMIC DNA]</scope>
</reference>
<feature type="non-terminal residue" evidence="2">
    <location>
        <position position="1"/>
    </location>
</feature>
<evidence type="ECO:0000313" key="2">
    <source>
        <dbReference type="EMBL" id="EHB07850.1"/>
    </source>
</evidence>
<dbReference type="InParanoid" id="G5BEY9"/>
<organism evidence="2 3">
    <name type="scientific">Heterocephalus glaber</name>
    <name type="common">Naked mole rat</name>
    <dbReference type="NCBI Taxonomy" id="10181"/>
    <lineage>
        <taxon>Eukaryota</taxon>
        <taxon>Metazoa</taxon>
        <taxon>Chordata</taxon>
        <taxon>Craniata</taxon>
        <taxon>Vertebrata</taxon>
        <taxon>Euteleostomi</taxon>
        <taxon>Mammalia</taxon>
        <taxon>Eutheria</taxon>
        <taxon>Euarchontoglires</taxon>
        <taxon>Glires</taxon>
        <taxon>Rodentia</taxon>
        <taxon>Hystricomorpha</taxon>
        <taxon>Bathyergidae</taxon>
        <taxon>Heterocephalus</taxon>
    </lineage>
</organism>
<dbReference type="Proteomes" id="UP000006813">
    <property type="component" value="Unassembled WGS sequence"/>
</dbReference>
<dbReference type="PANTHER" id="PTHR11937">
    <property type="entry name" value="ACTIN"/>
    <property type="match status" value="1"/>
</dbReference>
<dbReference type="InterPro" id="IPR043129">
    <property type="entry name" value="ATPase_NBD"/>
</dbReference>
<dbReference type="SUPFAM" id="SSF53067">
    <property type="entry name" value="Actin-like ATPase domain"/>
    <property type="match status" value="1"/>
</dbReference>
<accession>G5BEY9</accession>
<proteinExistence type="inferred from homology"/>
<protein>
    <submittedName>
        <fullName evidence="2">Actin-related protein 3</fullName>
    </submittedName>
</protein>
<dbReference type="Pfam" id="PF00022">
    <property type="entry name" value="Actin"/>
    <property type="match status" value="2"/>
</dbReference>